<accession>A0A3R9AM54</accession>
<feature type="transmembrane region" description="Helical" evidence="1">
    <location>
        <begin position="199"/>
        <end position="216"/>
    </location>
</feature>
<feature type="transmembrane region" description="Helical" evidence="1">
    <location>
        <begin position="78"/>
        <end position="100"/>
    </location>
</feature>
<evidence type="ECO:0000313" key="4">
    <source>
        <dbReference type="Proteomes" id="UP000275321"/>
    </source>
</evidence>
<organism evidence="3 4">
    <name type="scientific">Enterobacter cloacae</name>
    <dbReference type="NCBI Taxonomy" id="550"/>
    <lineage>
        <taxon>Bacteria</taxon>
        <taxon>Pseudomonadati</taxon>
        <taxon>Pseudomonadota</taxon>
        <taxon>Gammaproteobacteria</taxon>
        <taxon>Enterobacterales</taxon>
        <taxon>Enterobacteriaceae</taxon>
        <taxon>Enterobacter</taxon>
        <taxon>Enterobacter cloacae complex</taxon>
    </lineage>
</organism>
<dbReference type="AlphaFoldDB" id="A0A3R9AM54"/>
<proteinExistence type="predicted"/>
<sequence>MGTVLFGIAVLLMRMSIQNLTNGIIYWFVRVMSPFTEKMVSQPVYTIRYYEHNLQYSARQVLSDSYTLYCGQLLKQELVIAGCAALLIAFLATFAVYWYLGRTGRKQSEDEIIGGRVLSETPKDVARMMKKRGEASDILFAFAVVMQVARFLQAATVLNGVAAFTALVGYLPLSSASYGIPGLLMLAGALLIWQVRDSLRPAMFAIWLLLVALLNARHGDVMMLSGVMLTLAVLFCMHGVVPSSGRRLQAGRWFAPAYALHLLLISLLVSLH</sequence>
<dbReference type="Pfam" id="PF05857">
    <property type="entry name" value="TraX"/>
    <property type="match status" value="1"/>
</dbReference>
<dbReference type="EMBL" id="RHWT01000058">
    <property type="protein sequence ID" value="RSB25137.1"/>
    <property type="molecule type" value="Genomic_DNA"/>
</dbReference>
<gene>
    <name evidence="3" type="primary">traX</name>
    <name evidence="3" type="ORF">EGK68_24385</name>
</gene>
<feature type="transmembrane region" description="Helical" evidence="1">
    <location>
        <begin position="253"/>
        <end position="271"/>
    </location>
</feature>
<comment type="caution">
    <text evidence="3">The sequence shown here is derived from an EMBL/GenBank/DDBJ whole genome shotgun (WGS) entry which is preliminary data.</text>
</comment>
<feature type="transmembrane region" description="Helical" evidence="1">
    <location>
        <begin position="138"/>
        <end position="164"/>
    </location>
</feature>
<dbReference type="RefSeq" id="WP_125366658.1">
    <property type="nucleotide sequence ID" value="NZ_RHWT01000058.1"/>
</dbReference>
<dbReference type="NCBIfam" id="TIGR02755">
    <property type="entry name" value="TraX_Ftype"/>
    <property type="match status" value="1"/>
</dbReference>
<evidence type="ECO:0000256" key="1">
    <source>
        <dbReference type="SAM" id="Phobius"/>
    </source>
</evidence>
<feature type="transmembrane region" description="Helical" evidence="1">
    <location>
        <begin position="170"/>
        <end position="192"/>
    </location>
</feature>
<dbReference type="InterPro" id="IPR022585">
    <property type="entry name" value="TraD_N"/>
</dbReference>
<keyword evidence="1" id="KW-0812">Transmembrane</keyword>
<reference evidence="3 4" key="1">
    <citation type="submission" date="2018-10" db="EMBL/GenBank/DDBJ databases">
        <title>Transmission dynamics of multidrug resistant bacteria on intensive care unit surfaces.</title>
        <authorList>
            <person name="D'Souza A.W."/>
            <person name="Potter R.F."/>
            <person name="Wallace M."/>
            <person name="Shupe A."/>
            <person name="Patel S."/>
            <person name="Sun S."/>
            <person name="Gul D."/>
            <person name="Kwon J.H."/>
            <person name="Andleeb S."/>
            <person name="Burnham C.-A.D."/>
            <person name="Dantas G."/>
        </authorList>
    </citation>
    <scope>NUCLEOTIDE SEQUENCE [LARGE SCALE GENOMIC DNA]</scope>
    <source>
        <strain evidence="3 4">EC_073</strain>
    </source>
</reference>
<dbReference type="Proteomes" id="UP000275321">
    <property type="component" value="Unassembled WGS sequence"/>
</dbReference>
<dbReference type="InterPro" id="IPR008875">
    <property type="entry name" value="TraX"/>
</dbReference>
<evidence type="ECO:0000259" key="2">
    <source>
        <dbReference type="Pfam" id="PF12615"/>
    </source>
</evidence>
<feature type="transmembrane region" description="Helical" evidence="1">
    <location>
        <begin position="222"/>
        <end position="241"/>
    </location>
</feature>
<dbReference type="InterPro" id="IPR014125">
    <property type="entry name" value="TraX_Ftype"/>
</dbReference>
<protein>
    <submittedName>
        <fullName evidence="3">Type-F conjugative transfer system pilin acetylase TraX</fullName>
    </submittedName>
</protein>
<keyword evidence="1" id="KW-1133">Transmembrane helix</keyword>
<feature type="domain" description="TraD coupling protein N-terminal" evidence="2">
    <location>
        <begin position="4"/>
        <end position="91"/>
    </location>
</feature>
<evidence type="ECO:0000313" key="3">
    <source>
        <dbReference type="EMBL" id="RSB25137.1"/>
    </source>
</evidence>
<dbReference type="Pfam" id="PF12615">
    <property type="entry name" value="TraD_N"/>
    <property type="match status" value="1"/>
</dbReference>
<keyword evidence="1" id="KW-0472">Membrane</keyword>
<name>A0A3R9AM54_ENTCL</name>